<comment type="caution">
    <text evidence="1">The sequence shown here is derived from an EMBL/GenBank/DDBJ whole genome shotgun (WGS) entry which is preliminary data.</text>
</comment>
<evidence type="ECO:0000313" key="2">
    <source>
        <dbReference type="Proteomes" id="UP001156141"/>
    </source>
</evidence>
<proteinExistence type="predicted"/>
<organism evidence="1 2">
    <name type="scientific">Aestuariibaculum lutulentum</name>
    <dbReference type="NCBI Taxonomy" id="2920935"/>
    <lineage>
        <taxon>Bacteria</taxon>
        <taxon>Pseudomonadati</taxon>
        <taxon>Bacteroidota</taxon>
        <taxon>Flavobacteriia</taxon>
        <taxon>Flavobacteriales</taxon>
        <taxon>Flavobacteriaceae</taxon>
    </lineage>
</organism>
<dbReference type="EMBL" id="JAKVQD010000001">
    <property type="protein sequence ID" value="MCH4551371.1"/>
    <property type="molecule type" value="Genomic_DNA"/>
</dbReference>
<accession>A0ABS9REJ0</accession>
<dbReference type="InterPro" id="IPR011604">
    <property type="entry name" value="PDDEXK-like_dom_sf"/>
</dbReference>
<evidence type="ECO:0000313" key="1">
    <source>
        <dbReference type="EMBL" id="MCH4551371.1"/>
    </source>
</evidence>
<name>A0ABS9REJ0_9FLAO</name>
<keyword evidence="2" id="KW-1185">Reference proteome</keyword>
<dbReference type="PANTHER" id="PTHR38733:SF1">
    <property type="entry name" value="TYPE IV METHYL-DIRECTED RESTRICTION ENZYME ECOKMCRBC"/>
    <property type="match status" value="1"/>
</dbReference>
<dbReference type="Proteomes" id="UP001156141">
    <property type="component" value="Unassembled WGS sequence"/>
</dbReference>
<dbReference type="RefSeq" id="WP_240571715.1">
    <property type="nucleotide sequence ID" value="NZ_CP136709.1"/>
</dbReference>
<dbReference type="PANTHER" id="PTHR38733">
    <property type="entry name" value="PROTEIN MCRC"/>
    <property type="match status" value="1"/>
</dbReference>
<dbReference type="InterPro" id="IPR019292">
    <property type="entry name" value="McrC"/>
</dbReference>
<dbReference type="Pfam" id="PF10117">
    <property type="entry name" value="McrBC"/>
    <property type="match status" value="1"/>
</dbReference>
<protein>
    <submittedName>
        <fullName evidence="1">McrC family protein</fullName>
    </submittedName>
</protein>
<gene>
    <name evidence="1" type="ORF">MKW35_01975</name>
</gene>
<reference evidence="1" key="1">
    <citation type="submission" date="2022-02" db="EMBL/GenBank/DDBJ databases">
        <title>Aestuariibaculum sp., a marine bacterium isolated from sediment in Guangxi.</title>
        <authorList>
            <person name="Ying J."/>
        </authorList>
    </citation>
    <scope>NUCLEOTIDE SEQUENCE</scope>
    <source>
        <strain evidence="1">L182</strain>
    </source>
</reference>
<sequence length="417" mass="48376">MKSLKIISVFEHQRLCIGEQGFKQMHLDALLKLNDYHEGKYFEPIAKGVKFNQYVGVIQVDGLTIEINPKADKDDNDNQWKGVLLKMLQACGKLKPDSSGAAHVKRQHLNLLEVYFELYLLELESLTRKGLIKQYRKQTENSKALKGKLEFAGHLNRNIVHKERFYTTHQVYDTNHLLHQILRKALLIVDQFTSGSRLYDLCRRVLLNFPEVDNKKITAAHLNNLKLDRKSGGYSYALELSRLIILNYSPDIASGNEKMLSLLFDMNELWEEYILKQLQKASIGTDILVSGQETKSFWGNNTLRPDVVIRLNNKTYIIDTKWKRPLKSVASVSDLRQMYAYCRFWDADKALLLYPGKLKDSDFKSYLTDDYSKDDLLNYIEVDHQCKMGFVSVLEEDSRDLDNQIGQKVLEMLRLKI</sequence>
<dbReference type="Gene3D" id="3.90.320.10">
    <property type="match status" value="1"/>
</dbReference>